<evidence type="ECO:0000313" key="2">
    <source>
        <dbReference type="Proteomes" id="UP000006882"/>
    </source>
</evidence>
<dbReference type="AlphaFoldDB" id="A0A251RH61"/>
<organism evidence="1 2">
    <name type="scientific">Prunus persica</name>
    <name type="common">Peach</name>
    <name type="synonym">Amygdalus persica</name>
    <dbReference type="NCBI Taxonomy" id="3760"/>
    <lineage>
        <taxon>Eukaryota</taxon>
        <taxon>Viridiplantae</taxon>
        <taxon>Streptophyta</taxon>
        <taxon>Embryophyta</taxon>
        <taxon>Tracheophyta</taxon>
        <taxon>Spermatophyta</taxon>
        <taxon>Magnoliopsida</taxon>
        <taxon>eudicotyledons</taxon>
        <taxon>Gunneridae</taxon>
        <taxon>Pentapetalae</taxon>
        <taxon>rosids</taxon>
        <taxon>fabids</taxon>
        <taxon>Rosales</taxon>
        <taxon>Rosaceae</taxon>
        <taxon>Amygdaloideae</taxon>
        <taxon>Amygdaleae</taxon>
        <taxon>Prunus</taxon>
    </lineage>
</organism>
<name>A0A251RH61_PRUPE</name>
<reference evidence="1 2" key="1">
    <citation type="journal article" date="2013" name="Nat. Genet.">
        <title>The high-quality draft genome of peach (Prunus persica) identifies unique patterns of genetic diversity, domestication and genome evolution.</title>
        <authorList>
            <consortium name="International Peach Genome Initiative"/>
            <person name="Verde I."/>
            <person name="Abbott A.G."/>
            <person name="Scalabrin S."/>
            <person name="Jung S."/>
            <person name="Shu S."/>
            <person name="Marroni F."/>
            <person name="Zhebentyayeva T."/>
            <person name="Dettori M.T."/>
            <person name="Grimwood J."/>
            <person name="Cattonaro F."/>
            <person name="Zuccolo A."/>
            <person name="Rossini L."/>
            <person name="Jenkins J."/>
            <person name="Vendramin E."/>
            <person name="Meisel L.A."/>
            <person name="Decroocq V."/>
            <person name="Sosinski B."/>
            <person name="Prochnik S."/>
            <person name="Mitros T."/>
            <person name="Policriti A."/>
            <person name="Cipriani G."/>
            <person name="Dondini L."/>
            <person name="Ficklin S."/>
            <person name="Goodstein D.M."/>
            <person name="Xuan P."/>
            <person name="Del Fabbro C."/>
            <person name="Aramini V."/>
            <person name="Copetti D."/>
            <person name="Gonzalez S."/>
            <person name="Horner D.S."/>
            <person name="Falchi R."/>
            <person name="Lucas S."/>
            <person name="Mica E."/>
            <person name="Maldonado J."/>
            <person name="Lazzari B."/>
            <person name="Bielenberg D."/>
            <person name="Pirona R."/>
            <person name="Miculan M."/>
            <person name="Barakat A."/>
            <person name="Testolin R."/>
            <person name="Stella A."/>
            <person name="Tartarini S."/>
            <person name="Tonutti P."/>
            <person name="Arus P."/>
            <person name="Orellana A."/>
            <person name="Wells C."/>
            <person name="Main D."/>
            <person name="Vizzotto G."/>
            <person name="Silva H."/>
            <person name="Salamini F."/>
            <person name="Schmutz J."/>
            <person name="Morgante M."/>
            <person name="Rokhsar D.S."/>
        </authorList>
    </citation>
    <scope>NUCLEOTIDE SEQUENCE [LARGE SCALE GENOMIC DNA]</scope>
    <source>
        <strain evidence="2">cv. Nemared</strain>
    </source>
</reference>
<proteinExistence type="predicted"/>
<sequence length="119" mass="13313">MASMVSKSNKMNKHICLYALLGLFAGVIFSSCLHGSQMNLEEQLNRAPLTESYVQLQGTVARRIQDGSITLTVKFLHFFIARFLQFRHLSPVQPPPYSTSMLFWVAVTQSVSSTSDLSL</sequence>
<dbReference type="Gramene" id="ONI35399">
    <property type="protein sequence ID" value="ONI35399"/>
    <property type="gene ID" value="PRUPE_1G533500"/>
</dbReference>
<evidence type="ECO:0000313" key="1">
    <source>
        <dbReference type="EMBL" id="ONI35399.1"/>
    </source>
</evidence>
<dbReference type="Proteomes" id="UP000006882">
    <property type="component" value="Chromosome G1"/>
</dbReference>
<keyword evidence="2" id="KW-1185">Reference proteome</keyword>
<accession>A0A251RH61</accession>
<gene>
    <name evidence="1" type="ORF">PRUPE_1G533500</name>
</gene>
<dbReference type="EMBL" id="CM007651">
    <property type="protein sequence ID" value="ONI35399.1"/>
    <property type="molecule type" value="Genomic_DNA"/>
</dbReference>
<dbReference type="PROSITE" id="PS51257">
    <property type="entry name" value="PROKAR_LIPOPROTEIN"/>
    <property type="match status" value="1"/>
</dbReference>
<protein>
    <submittedName>
        <fullName evidence="1">Uncharacterized protein</fullName>
    </submittedName>
</protein>